<organism evidence="1">
    <name type="scientific">hydrothermal vent metagenome</name>
    <dbReference type="NCBI Taxonomy" id="652676"/>
    <lineage>
        <taxon>unclassified sequences</taxon>
        <taxon>metagenomes</taxon>
        <taxon>ecological metagenomes</taxon>
    </lineage>
</organism>
<dbReference type="InterPro" id="IPR032587">
    <property type="entry name" value="DUF4911"/>
</dbReference>
<evidence type="ECO:0000313" key="1">
    <source>
        <dbReference type="EMBL" id="VAX24301.1"/>
    </source>
</evidence>
<dbReference type="EMBL" id="UOGB01000292">
    <property type="protein sequence ID" value="VAX24301.1"/>
    <property type="molecule type" value="Genomic_DNA"/>
</dbReference>
<dbReference type="AlphaFoldDB" id="A0A3B1CCC5"/>
<sequence length="99" mass="11272">MCHNGNNFLRIMNKPQTKICFSSARQTIDCHRVIIKLDPSEISYVTLIFEAYDFIGVPRTIDRKNGILEVLVSPDFAEDARALVKALKSEIGRMEIITM</sequence>
<accession>A0A3B1CCC5</accession>
<evidence type="ECO:0008006" key="2">
    <source>
        <dbReference type="Google" id="ProtNLM"/>
    </source>
</evidence>
<name>A0A3B1CCC5_9ZZZZ</name>
<gene>
    <name evidence="1" type="ORF">MNBD_NITROSPINAE03-1610</name>
</gene>
<protein>
    <recommendedName>
        <fullName evidence="2">DUF4911 domain-containing protein</fullName>
    </recommendedName>
</protein>
<dbReference type="Pfam" id="PF16256">
    <property type="entry name" value="DUF4911"/>
    <property type="match status" value="1"/>
</dbReference>
<reference evidence="1" key="1">
    <citation type="submission" date="2018-06" db="EMBL/GenBank/DDBJ databases">
        <authorList>
            <person name="Zhirakovskaya E."/>
        </authorList>
    </citation>
    <scope>NUCLEOTIDE SEQUENCE</scope>
</reference>
<proteinExistence type="predicted"/>